<organism evidence="2 3">
    <name type="scientific">Flavobacterium franklandianum</name>
    <dbReference type="NCBI Taxonomy" id="2594430"/>
    <lineage>
        <taxon>Bacteria</taxon>
        <taxon>Pseudomonadati</taxon>
        <taxon>Bacteroidota</taxon>
        <taxon>Flavobacteriia</taxon>
        <taxon>Flavobacteriales</taxon>
        <taxon>Flavobacteriaceae</taxon>
        <taxon>Flavobacterium</taxon>
    </lineage>
</organism>
<protein>
    <recommendedName>
        <fullName evidence="4">Lipocalin-like domain-containing protein</fullName>
    </recommendedName>
</protein>
<gene>
    <name evidence="2" type="ORF">FNW17_10000</name>
</gene>
<dbReference type="PROSITE" id="PS51257">
    <property type="entry name" value="PROKAR_LIPOPROTEIN"/>
    <property type="match status" value="1"/>
</dbReference>
<evidence type="ECO:0000313" key="3">
    <source>
        <dbReference type="Proteomes" id="UP000318585"/>
    </source>
</evidence>
<evidence type="ECO:0000313" key="2">
    <source>
        <dbReference type="EMBL" id="TRX20703.1"/>
    </source>
</evidence>
<evidence type="ECO:0008006" key="4">
    <source>
        <dbReference type="Google" id="ProtNLM"/>
    </source>
</evidence>
<keyword evidence="1" id="KW-0732">Signal</keyword>
<dbReference type="AlphaFoldDB" id="A0A553CJM2"/>
<feature type="signal peptide" evidence="1">
    <location>
        <begin position="1"/>
        <end position="20"/>
    </location>
</feature>
<proteinExistence type="predicted"/>
<dbReference type="RefSeq" id="WP_144071553.1">
    <property type="nucleotide sequence ID" value="NZ_VJZR01000008.1"/>
</dbReference>
<dbReference type="Proteomes" id="UP000318585">
    <property type="component" value="Unassembled WGS sequence"/>
</dbReference>
<reference evidence="2 3" key="1">
    <citation type="submission" date="2019-07" db="EMBL/GenBank/DDBJ databases">
        <title>Novel species of Flavobacterium.</title>
        <authorList>
            <person name="Liu Q."/>
            <person name="Xin Y.-H."/>
        </authorList>
    </citation>
    <scope>NUCLEOTIDE SEQUENCE [LARGE SCALE GENOMIC DNA]</scope>
    <source>
        <strain evidence="2 3">LB3P56</strain>
    </source>
</reference>
<dbReference type="EMBL" id="VJZR01000008">
    <property type="protein sequence ID" value="TRX20703.1"/>
    <property type="molecule type" value="Genomic_DNA"/>
</dbReference>
<sequence length="113" mass="12290">MKAISLLKGLGLLFLTTIMASCSEENTNIAAEKNLIGTWSWVSTSGGFAFHINDTPATTGKNIDLKFTGDGKYLYYTNGILSSEGTYQFSTQKSIVDGTYKKSIDCPFLVITL</sequence>
<dbReference type="OrthoDB" id="1118927at2"/>
<keyword evidence="3" id="KW-1185">Reference proteome</keyword>
<accession>A0A553CJM2</accession>
<feature type="chain" id="PRO_5022094764" description="Lipocalin-like domain-containing protein" evidence="1">
    <location>
        <begin position="21"/>
        <end position="113"/>
    </location>
</feature>
<evidence type="ECO:0000256" key="1">
    <source>
        <dbReference type="SAM" id="SignalP"/>
    </source>
</evidence>
<name>A0A553CJM2_9FLAO</name>
<comment type="caution">
    <text evidence="2">The sequence shown here is derived from an EMBL/GenBank/DDBJ whole genome shotgun (WGS) entry which is preliminary data.</text>
</comment>